<keyword evidence="8" id="KW-1185">Reference proteome</keyword>
<reference evidence="8" key="1">
    <citation type="submission" date="2010-12" db="EMBL/GenBank/DDBJ databases">
        <title>Complete sequence of Desulfovibrio aespoeensis Aspo-2.</title>
        <authorList>
            <consortium name="US DOE Joint Genome Institute"/>
            <person name="Lucas S."/>
            <person name="Copeland A."/>
            <person name="Lapidus A."/>
            <person name="Cheng J.-F."/>
            <person name="Goodwin L."/>
            <person name="Pitluck S."/>
            <person name="Chertkov O."/>
            <person name="Misra M."/>
            <person name="Detter J.C."/>
            <person name="Han C."/>
            <person name="Tapia R."/>
            <person name="Land M."/>
            <person name="Hauser L."/>
            <person name="Kyrpides N."/>
            <person name="Ivanova N."/>
            <person name="Ovchinnikova G."/>
            <person name="Pedersen K."/>
            <person name="Jagevall S."/>
            <person name="Hazen T."/>
            <person name="Woyke T."/>
        </authorList>
    </citation>
    <scope>NUCLEOTIDE SEQUENCE [LARGE SCALE GENOMIC DNA]</scope>
    <source>
        <strain evidence="8">ATCC 700646 / DSM 10631 / Aspo-2</strain>
    </source>
</reference>
<evidence type="ECO:0000256" key="1">
    <source>
        <dbReference type="ARBA" id="ARBA00004651"/>
    </source>
</evidence>
<evidence type="ECO:0000313" key="7">
    <source>
        <dbReference type="EMBL" id="ADU64283.1"/>
    </source>
</evidence>
<dbReference type="HOGENOM" id="CLU_079569_3_1_7"/>
<evidence type="ECO:0000313" key="8">
    <source>
        <dbReference type="Proteomes" id="UP000002191"/>
    </source>
</evidence>
<dbReference type="eggNOG" id="COG1280">
    <property type="taxonomic scope" value="Bacteria"/>
</dbReference>
<evidence type="ECO:0000256" key="3">
    <source>
        <dbReference type="ARBA" id="ARBA00022692"/>
    </source>
</evidence>
<dbReference type="PANTHER" id="PTHR30086">
    <property type="entry name" value="ARGININE EXPORTER PROTEIN ARGO"/>
    <property type="match status" value="1"/>
</dbReference>
<dbReference type="Pfam" id="PF01810">
    <property type="entry name" value="LysE"/>
    <property type="match status" value="1"/>
</dbReference>
<reference evidence="7 8" key="2">
    <citation type="journal article" date="2014" name="Genome Announc.">
        <title>Complete Genome Sequence of the Subsurface, Mesophilic Sulfate-Reducing Bacterium Desulfovibrio aespoeensis Aspo-2.</title>
        <authorList>
            <person name="Pedersen K."/>
            <person name="Bengtsson A."/>
            <person name="Edlund J."/>
            <person name="Rabe L."/>
            <person name="Hazen T."/>
            <person name="Chakraborty R."/>
            <person name="Goodwin L."/>
            <person name="Shapiro N."/>
        </authorList>
    </citation>
    <scope>NUCLEOTIDE SEQUENCE [LARGE SCALE GENOMIC DNA]</scope>
    <source>
        <strain evidence="8">ATCC 700646 / DSM 10631 / Aspo-2</strain>
    </source>
</reference>
<dbReference type="OrthoDB" id="9807053at2"/>
<keyword evidence="5 6" id="KW-0472">Membrane</keyword>
<organism evidence="7 8">
    <name type="scientific">Pseudodesulfovibrio aespoeensis (strain ATCC 700646 / DSM 10631 / Aspo-2)</name>
    <name type="common">Desulfovibrio aespoeensis</name>
    <dbReference type="NCBI Taxonomy" id="643562"/>
    <lineage>
        <taxon>Bacteria</taxon>
        <taxon>Pseudomonadati</taxon>
        <taxon>Thermodesulfobacteriota</taxon>
        <taxon>Desulfovibrionia</taxon>
        <taxon>Desulfovibrionales</taxon>
        <taxon>Desulfovibrionaceae</taxon>
    </lineage>
</organism>
<keyword evidence="2" id="KW-1003">Cell membrane</keyword>
<dbReference type="RefSeq" id="WP_013516179.1">
    <property type="nucleotide sequence ID" value="NC_014844.1"/>
</dbReference>
<dbReference type="PIRSF" id="PIRSF006324">
    <property type="entry name" value="LeuE"/>
    <property type="match status" value="1"/>
</dbReference>
<sequence length="209" mass="21671">MLGVHDLALFVVSGLLLNITPGQDVAYIVSRSAAHGLRDGAVAALGIGTGCFVHVFAAALGLSAILATSATAFLVVKLVGAAYLVYVGAAMLLGRGNGGPARRDSLDKASARKVFSQGFLTNALNPKVALFFLAFLPQFVDAGAGSRPMAFLLLGVIFTFNGTLINLLWAWSAARLSTMLGGGGRFGVWIKRAVGTLFISFGIRLALAE</sequence>
<dbReference type="STRING" id="643562.Daes_3295"/>
<dbReference type="GO" id="GO:0005886">
    <property type="term" value="C:plasma membrane"/>
    <property type="evidence" value="ECO:0007669"/>
    <property type="project" value="UniProtKB-SubCell"/>
</dbReference>
<evidence type="ECO:0000256" key="2">
    <source>
        <dbReference type="ARBA" id="ARBA00022475"/>
    </source>
</evidence>
<dbReference type="KEGG" id="das:Daes_3295"/>
<feature type="transmembrane region" description="Helical" evidence="6">
    <location>
        <begin position="189"/>
        <end position="207"/>
    </location>
</feature>
<feature type="transmembrane region" description="Helical" evidence="6">
    <location>
        <begin position="114"/>
        <end position="136"/>
    </location>
</feature>
<evidence type="ECO:0000256" key="5">
    <source>
        <dbReference type="ARBA" id="ARBA00023136"/>
    </source>
</evidence>
<evidence type="ECO:0000256" key="4">
    <source>
        <dbReference type="ARBA" id="ARBA00022989"/>
    </source>
</evidence>
<dbReference type="PANTHER" id="PTHR30086:SF20">
    <property type="entry name" value="ARGININE EXPORTER PROTEIN ARGO-RELATED"/>
    <property type="match status" value="1"/>
</dbReference>
<dbReference type="AlphaFoldDB" id="E6VSE0"/>
<keyword evidence="3 6" id="KW-0812">Transmembrane</keyword>
<evidence type="ECO:0000256" key="6">
    <source>
        <dbReference type="SAM" id="Phobius"/>
    </source>
</evidence>
<dbReference type="InterPro" id="IPR001123">
    <property type="entry name" value="LeuE-type"/>
</dbReference>
<protein>
    <submittedName>
        <fullName evidence="7">Lysine exporter protein (LYSE/YGGA)</fullName>
    </submittedName>
</protein>
<keyword evidence="4 6" id="KW-1133">Transmembrane helix</keyword>
<dbReference type="Proteomes" id="UP000002191">
    <property type="component" value="Chromosome"/>
</dbReference>
<accession>E6VSE0</accession>
<feature type="transmembrane region" description="Helical" evidence="6">
    <location>
        <begin position="148"/>
        <end position="169"/>
    </location>
</feature>
<dbReference type="GO" id="GO:0015171">
    <property type="term" value="F:amino acid transmembrane transporter activity"/>
    <property type="evidence" value="ECO:0007669"/>
    <property type="project" value="TreeGrafter"/>
</dbReference>
<dbReference type="EMBL" id="CP002431">
    <property type="protein sequence ID" value="ADU64283.1"/>
    <property type="molecule type" value="Genomic_DNA"/>
</dbReference>
<feature type="transmembrane region" description="Helical" evidence="6">
    <location>
        <begin position="74"/>
        <end position="94"/>
    </location>
</feature>
<comment type="subcellular location">
    <subcellularLocation>
        <location evidence="1">Cell membrane</location>
        <topology evidence="1">Multi-pass membrane protein</topology>
    </subcellularLocation>
</comment>
<feature type="transmembrane region" description="Helical" evidence="6">
    <location>
        <begin position="41"/>
        <end position="67"/>
    </location>
</feature>
<name>E6VSE0_PSEA9</name>
<gene>
    <name evidence="7" type="ordered locus">Daes_3295</name>
</gene>
<proteinExistence type="predicted"/>